<dbReference type="Proteomes" id="UP000053820">
    <property type="component" value="Unassembled WGS sequence"/>
</dbReference>
<keyword evidence="2" id="KW-1185">Reference proteome</keyword>
<evidence type="ECO:0000313" key="2">
    <source>
        <dbReference type="Proteomes" id="UP000053820"/>
    </source>
</evidence>
<sequence length="64" mass="7227">MYLLFQVSRDFCFTTQKNVTQTALLYGLAPWGHKLGRKCELLHPPMCVECVNDSSTCGPMKMDA</sequence>
<reference evidence="1 2" key="1">
    <citation type="submission" date="2014-04" db="EMBL/GenBank/DDBJ databases">
        <title>Evolutionary Origins and Diversification of the Mycorrhizal Mutualists.</title>
        <authorList>
            <consortium name="DOE Joint Genome Institute"/>
            <consortium name="Mycorrhizal Genomics Consortium"/>
            <person name="Kohler A."/>
            <person name="Kuo A."/>
            <person name="Nagy L.G."/>
            <person name="Floudas D."/>
            <person name="Copeland A."/>
            <person name="Barry K.W."/>
            <person name="Cichocki N."/>
            <person name="Veneault-Fourrey C."/>
            <person name="LaButti K."/>
            <person name="Lindquist E.A."/>
            <person name="Lipzen A."/>
            <person name="Lundell T."/>
            <person name="Morin E."/>
            <person name="Murat C."/>
            <person name="Riley R."/>
            <person name="Ohm R."/>
            <person name="Sun H."/>
            <person name="Tunlid A."/>
            <person name="Henrissat B."/>
            <person name="Grigoriev I.V."/>
            <person name="Hibbett D.S."/>
            <person name="Martin F."/>
        </authorList>
    </citation>
    <scope>NUCLEOTIDE SEQUENCE [LARGE SCALE GENOMIC DNA]</scope>
    <source>
        <strain evidence="1 2">MD-312</strain>
    </source>
</reference>
<gene>
    <name evidence="1" type="ORF">HYDPIDRAFT_118035</name>
</gene>
<name>A0A0C9WA07_9AGAM</name>
<evidence type="ECO:0000313" key="1">
    <source>
        <dbReference type="EMBL" id="KIJ59912.1"/>
    </source>
</evidence>
<dbReference type="AlphaFoldDB" id="A0A0C9WA07"/>
<dbReference type="EMBL" id="KN839879">
    <property type="protein sequence ID" value="KIJ59912.1"/>
    <property type="molecule type" value="Genomic_DNA"/>
</dbReference>
<protein>
    <submittedName>
        <fullName evidence="1">Uncharacterized protein</fullName>
    </submittedName>
</protein>
<accession>A0A0C9WA07</accession>
<organism evidence="1 2">
    <name type="scientific">Hydnomerulius pinastri MD-312</name>
    <dbReference type="NCBI Taxonomy" id="994086"/>
    <lineage>
        <taxon>Eukaryota</taxon>
        <taxon>Fungi</taxon>
        <taxon>Dikarya</taxon>
        <taxon>Basidiomycota</taxon>
        <taxon>Agaricomycotina</taxon>
        <taxon>Agaricomycetes</taxon>
        <taxon>Agaricomycetidae</taxon>
        <taxon>Boletales</taxon>
        <taxon>Boletales incertae sedis</taxon>
        <taxon>Leucogyrophana</taxon>
    </lineage>
</organism>
<dbReference type="HOGENOM" id="CLU_2867938_0_0_1"/>
<proteinExistence type="predicted"/>